<dbReference type="GO" id="GO:0008690">
    <property type="term" value="F:3-deoxy-manno-octulosonate cytidylyltransferase activity"/>
    <property type="evidence" value="ECO:0007669"/>
    <property type="project" value="UniProtKB-UniRule"/>
</dbReference>
<dbReference type="NCBIfam" id="NF009905">
    <property type="entry name" value="PRK13368.1"/>
    <property type="match status" value="1"/>
</dbReference>
<evidence type="ECO:0000256" key="1">
    <source>
        <dbReference type="ARBA" id="ARBA00004370"/>
    </source>
</evidence>
<dbReference type="GO" id="GO:0005829">
    <property type="term" value="C:cytosol"/>
    <property type="evidence" value="ECO:0007669"/>
    <property type="project" value="TreeGrafter"/>
</dbReference>
<proteinExistence type="inferred from homology"/>
<evidence type="ECO:0000256" key="3">
    <source>
        <dbReference type="ARBA" id="ARBA00022695"/>
    </source>
</evidence>
<dbReference type="InterPro" id="IPR004528">
    <property type="entry name" value="KdsB"/>
</dbReference>
<keyword evidence="4 5" id="KW-0448">Lipopolysaccharide biosynthesis</keyword>
<dbReference type="EC" id="2.7.7.38" evidence="5"/>
<comment type="similarity">
    <text evidence="5">Belongs to the KdsB family.</text>
</comment>
<dbReference type="GO" id="GO:0033468">
    <property type="term" value="P:CMP-keto-3-deoxy-D-manno-octulosonic acid biosynthetic process"/>
    <property type="evidence" value="ECO:0007669"/>
    <property type="project" value="UniProtKB-UniRule"/>
</dbReference>
<dbReference type="RefSeq" id="WP_147704163.1">
    <property type="nucleotide sequence ID" value="NZ_VDUY01000003.1"/>
</dbReference>
<dbReference type="PANTHER" id="PTHR42866:SF2">
    <property type="entry name" value="3-DEOXY-MANNO-OCTULOSONATE CYTIDYLYLTRANSFERASE, MITOCHONDRIAL"/>
    <property type="match status" value="1"/>
</dbReference>
<dbReference type="NCBIfam" id="TIGR00466">
    <property type="entry name" value="kdsB"/>
    <property type="match status" value="1"/>
</dbReference>
<dbReference type="GO" id="GO:0009103">
    <property type="term" value="P:lipopolysaccharide biosynthetic process"/>
    <property type="evidence" value="ECO:0007669"/>
    <property type="project" value="UniProtKB-UniRule"/>
</dbReference>
<comment type="catalytic activity">
    <reaction evidence="5">
        <text>3-deoxy-alpha-D-manno-oct-2-ulosonate + CTP = CMP-3-deoxy-beta-D-manno-octulosonate + diphosphate</text>
        <dbReference type="Rhea" id="RHEA:23448"/>
        <dbReference type="ChEBI" id="CHEBI:33019"/>
        <dbReference type="ChEBI" id="CHEBI:37563"/>
        <dbReference type="ChEBI" id="CHEBI:85986"/>
        <dbReference type="ChEBI" id="CHEBI:85987"/>
        <dbReference type="EC" id="2.7.7.38"/>
    </reaction>
</comment>
<keyword evidence="7" id="KW-1185">Reference proteome</keyword>
<organism evidence="6 7">
    <name type="scientific">Zeimonas arvi</name>
    <dbReference type="NCBI Taxonomy" id="2498847"/>
    <lineage>
        <taxon>Bacteria</taxon>
        <taxon>Pseudomonadati</taxon>
        <taxon>Pseudomonadota</taxon>
        <taxon>Betaproteobacteria</taxon>
        <taxon>Burkholderiales</taxon>
        <taxon>Burkholderiaceae</taxon>
        <taxon>Zeimonas</taxon>
    </lineage>
</organism>
<keyword evidence="3 5" id="KW-0548">Nucleotidyltransferase</keyword>
<comment type="subcellular location">
    <subcellularLocation>
        <location evidence="5">Cytoplasm</location>
    </subcellularLocation>
    <subcellularLocation>
        <location evidence="1">Membrane</location>
    </subcellularLocation>
</comment>
<dbReference type="Pfam" id="PF02348">
    <property type="entry name" value="CTP_transf_3"/>
    <property type="match status" value="1"/>
</dbReference>
<evidence type="ECO:0000313" key="6">
    <source>
        <dbReference type="EMBL" id="TXL66252.1"/>
    </source>
</evidence>
<dbReference type="HAMAP" id="MF_00057">
    <property type="entry name" value="KdsB"/>
    <property type="match status" value="1"/>
</dbReference>
<evidence type="ECO:0000313" key="7">
    <source>
        <dbReference type="Proteomes" id="UP000321548"/>
    </source>
</evidence>
<comment type="function">
    <text evidence="5">Activates KDO (a required 8-carbon sugar) for incorporation into bacterial lipopolysaccharide in Gram-negative bacteria.</text>
</comment>
<dbReference type="SUPFAM" id="SSF53448">
    <property type="entry name" value="Nucleotide-diphospho-sugar transferases"/>
    <property type="match status" value="1"/>
</dbReference>
<keyword evidence="5" id="KW-0963">Cytoplasm</keyword>
<dbReference type="AlphaFoldDB" id="A0A5C8NYT8"/>
<dbReference type="EMBL" id="VDUY01000003">
    <property type="protein sequence ID" value="TXL66252.1"/>
    <property type="molecule type" value="Genomic_DNA"/>
</dbReference>
<dbReference type="Proteomes" id="UP000321548">
    <property type="component" value="Unassembled WGS sequence"/>
</dbReference>
<keyword evidence="2 5" id="KW-0808">Transferase</keyword>
<comment type="pathway">
    <text evidence="5">Nucleotide-sugar biosynthesis; CMP-3-deoxy-D-manno-octulosonate biosynthesis; CMP-3-deoxy-D-manno-octulosonate from 3-deoxy-D-manno-octulosonate and CTP: step 1/1.</text>
</comment>
<evidence type="ECO:0000256" key="5">
    <source>
        <dbReference type="HAMAP-Rule" id="MF_00057"/>
    </source>
</evidence>
<dbReference type="FunFam" id="3.90.550.10:FF:000011">
    <property type="entry name" value="3-deoxy-manno-octulosonate cytidylyltransferase"/>
    <property type="match status" value="1"/>
</dbReference>
<evidence type="ECO:0000256" key="4">
    <source>
        <dbReference type="ARBA" id="ARBA00022985"/>
    </source>
</evidence>
<name>A0A5C8NYT8_9BURK</name>
<dbReference type="InterPro" id="IPR029044">
    <property type="entry name" value="Nucleotide-diphossugar_trans"/>
</dbReference>
<sequence>MGAALAPGDSASGRPRRAQPDFVALIPARLASTRLPDKPLADIGGQPMVVRVAERARAAGAQRVAIATDSQRIAEAVRAAGHEAVMTAADHPSGTDRLAEAARLLGLAADTIVVNVQGDEPLIPPPLVRSVAARLAASPDAAIATAAHPIHDPEDWRNPNVVKAVLDREGRALLFSRAAIPFDRDGSAPVPACALRHIGLYAYRVGFLLAYPALERAPIEALESLEQLRALWHGYRIVVEVTDEQPPPGVDTPADLDRVRRIVSGGHPN</sequence>
<dbReference type="InterPro" id="IPR003329">
    <property type="entry name" value="Cytidylyl_trans"/>
</dbReference>
<dbReference type="GO" id="GO:0016020">
    <property type="term" value="C:membrane"/>
    <property type="evidence" value="ECO:0007669"/>
    <property type="project" value="UniProtKB-SubCell"/>
</dbReference>
<dbReference type="Gene3D" id="3.90.550.10">
    <property type="entry name" value="Spore Coat Polysaccharide Biosynthesis Protein SpsA, Chain A"/>
    <property type="match status" value="1"/>
</dbReference>
<dbReference type="NCBIfam" id="NF003952">
    <property type="entry name" value="PRK05450.1-5"/>
    <property type="match status" value="1"/>
</dbReference>
<dbReference type="UniPathway" id="UPA00358">
    <property type="reaction ID" value="UER00476"/>
</dbReference>
<comment type="caution">
    <text evidence="6">The sequence shown here is derived from an EMBL/GenBank/DDBJ whole genome shotgun (WGS) entry which is preliminary data.</text>
</comment>
<gene>
    <name evidence="5 6" type="primary">kdsB</name>
    <name evidence="6" type="ORF">FHP08_09285</name>
</gene>
<accession>A0A5C8NYT8</accession>
<evidence type="ECO:0000256" key="2">
    <source>
        <dbReference type="ARBA" id="ARBA00022679"/>
    </source>
</evidence>
<dbReference type="OrthoDB" id="9815559at2"/>
<dbReference type="PANTHER" id="PTHR42866">
    <property type="entry name" value="3-DEOXY-MANNO-OCTULOSONATE CYTIDYLYLTRANSFERASE"/>
    <property type="match status" value="1"/>
</dbReference>
<reference evidence="6 7" key="1">
    <citation type="submission" date="2019-06" db="EMBL/GenBank/DDBJ databases">
        <title>Quisquiliibacterium sp. nov., isolated from a maize field.</title>
        <authorList>
            <person name="Lin S.-Y."/>
            <person name="Tsai C.-F."/>
            <person name="Young C.-C."/>
        </authorList>
    </citation>
    <scope>NUCLEOTIDE SEQUENCE [LARGE SCALE GENOMIC DNA]</scope>
    <source>
        <strain evidence="6 7">CC-CFT501</strain>
    </source>
</reference>
<dbReference type="CDD" id="cd02517">
    <property type="entry name" value="CMP-KDO-Synthetase"/>
    <property type="match status" value="1"/>
</dbReference>
<protein>
    <recommendedName>
        <fullName evidence="5">3-deoxy-manno-octulosonate cytidylyltransferase</fullName>
        <ecNumber evidence="5">2.7.7.38</ecNumber>
    </recommendedName>
    <alternativeName>
        <fullName evidence="5">CMP-2-keto-3-deoxyoctulosonic acid synthase</fullName>
        <shortName evidence="5">CKS</shortName>
        <shortName evidence="5">CMP-KDO synthase</shortName>
    </alternativeName>
</protein>